<reference evidence="2" key="1">
    <citation type="journal article" date="2020" name="Stud. Mycol.">
        <title>101 Dothideomycetes genomes: a test case for predicting lifestyles and emergence of pathogens.</title>
        <authorList>
            <person name="Haridas S."/>
            <person name="Albert R."/>
            <person name="Binder M."/>
            <person name="Bloem J."/>
            <person name="Labutti K."/>
            <person name="Salamov A."/>
            <person name="Andreopoulos B."/>
            <person name="Baker S."/>
            <person name="Barry K."/>
            <person name="Bills G."/>
            <person name="Bluhm B."/>
            <person name="Cannon C."/>
            <person name="Castanera R."/>
            <person name="Culley D."/>
            <person name="Daum C."/>
            <person name="Ezra D."/>
            <person name="Gonzalez J."/>
            <person name="Henrissat B."/>
            <person name="Kuo A."/>
            <person name="Liang C."/>
            <person name="Lipzen A."/>
            <person name="Lutzoni F."/>
            <person name="Magnuson J."/>
            <person name="Mondo S."/>
            <person name="Nolan M."/>
            <person name="Ohm R."/>
            <person name="Pangilinan J."/>
            <person name="Park H.-J."/>
            <person name="Ramirez L."/>
            <person name="Alfaro M."/>
            <person name="Sun H."/>
            <person name="Tritt A."/>
            <person name="Yoshinaga Y."/>
            <person name="Zwiers L.-H."/>
            <person name="Turgeon B."/>
            <person name="Goodwin S."/>
            <person name="Spatafora J."/>
            <person name="Crous P."/>
            <person name="Grigoriev I."/>
        </authorList>
    </citation>
    <scope>NUCLEOTIDE SEQUENCE</scope>
    <source>
        <strain evidence="2">CBS 161.51</strain>
    </source>
</reference>
<proteinExistence type="predicted"/>
<gene>
    <name evidence="2" type="ORF">EJ02DRAFT_77175</name>
</gene>
<dbReference type="OrthoDB" id="4776522at2759"/>
<name>A0A6A5SYD5_9PLEO</name>
<feature type="compositionally biased region" description="Polar residues" evidence="1">
    <location>
        <begin position="131"/>
        <end position="142"/>
    </location>
</feature>
<sequence>MPKRMRAPNCTHVDMDRVYGRDLQCYVCGRSPSIGFLYECRQDSDAVSLHDLIAQDENKIEPVKSELRVQLESIGLSESIIRTAEGGHYSNAQLTKLKELKLELKQTISDTRQASQANEDMSRLAAMAKAPSNTDGSSNSMPTRDAGSPPGCTFRACHTCRPYYRDRVYISFQSVLAADFAPITRADVESLPIKSSRIMRTIGNKAQPLPSSMTLDTDPCTLPNSTSFATSTDAPQTASSTSTDSSDLTFKTTQTDIEEISAQRRPRRRFYKMGRRSSSDIAHDLSRVPSLLTPQGLKSAVQGIFHPGRESSSSGSNITLPLARTGTVRRLHEAQPVGEFDLGALRRVRKQKERNELRNGTYIGGFESGVVLRPGSSHFRAGDAMCENSSSDSEFSVYSFATEGSEVEVEDGGVALTEEAVESRTPDLIVVGVPATQKTGAVVTTDRVDEDDATGADIGLQSIMAQV</sequence>
<evidence type="ECO:0000256" key="1">
    <source>
        <dbReference type="SAM" id="MobiDB-lite"/>
    </source>
</evidence>
<protein>
    <submittedName>
        <fullName evidence="2">Uncharacterized protein</fullName>
    </submittedName>
</protein>
<evidence type="ECO:0000313" key="3">
    <source>
        <dbReference type="Proteomes" id="UP000800038"/>
    </source>
</evidence>
<dbReference type="AlphaFoldDB" id="A0A6A5SYD5"/>
<feature type="region of interest" description="Disordered" evidence="1">
    <location>
        <begin position="204"/>
        <end position="248"/>
    </location>
</feature>
<feature type="region of interest" description="Disordered" evidence="1">
    <location>
        <begin position="127"/>
        <end position="152"/>
    </location>
</feature>
<organism evidence="2 3">
    <name type="scientific">Clathrospora elynae</name>
    <dbReference type="NCBI Taxonomy" id="706981"/>
    <lineage>
        <taxon>Eukaryota</taxon>
        <taxon>Fungi</taxon>
        <taxon>Dikarya</taxon>
        <taxon>Ascomycota</taxon>
        <taxon>Pezizomycotina</taxon>
        <taxon>Dothideomycetes</taxon>
        <taxon>Pleosporomycetidae</taxon>
        <taxon>Pleosporales</taxon>
        <taxon>Diademaceae</taxon>
        <taxon>Clathrospora</taxon>
    </lineage>
</organism>
<evidence type="ECO:0000313" key="2">
    <source>
        <dbReference type="EMBL" id="KAF1944734.1"/>
    </source>
</evidence>
<dbReference type="Proteomes" id="UP000800038">
    <property type="component" value="Unassembled WGS sequence"/>
</dbReference>
<dbReference type="EMBL" id="ML976014">
    <property type="protein sequence ID" value="KAF1944734.1"/>
    <property type="molecule type" value="Genomic_DNA"/>
</dbReference>
<feature type="compositionally biased region" description="Low complexity" evidence="1">
    <location>
        <begin position="229"/>
        <end position="248"/>
    </location>
</feature>
<accession>A0A6A5SYD5</accession>
<keyword evidence="3" id="KW-1185">Reference proteome</keyword>